<accession>A0ABZ3D8E3</accession>
<dbReference type="Proteomes" id="UP001449795">
    <property type="component" value="Chromosome"/>
</dbReference>
<dbReference type="EMBL" id="CP152276">
    <property type="protein sequence ID" value="XAE44063.1"/>
    <property type="molecule type" value="Genomic_DNA"/>
</dbReference>
<organism evidence="3 4">
    <name type="scientific">Nguyenibacter vanlangensis</name>
    <dbReference type="NCBI Taxonomy" id="1216886"/>
    <lineage>
        <taxon>Bacteria</taxon>
        <taxon>Pseudomonadati</taxon>
        <taxon>Pseudomonadota</taxon>
        <taxon>Alphaproteobacteria</taxon>
        <taxon>Acetobacterales</taxon>
        <taxon>Acetobacteraceae</taxon>
        <taxon>Nguyenibacter</taxon>
    </lineage>
</organism>
<keyword evidence="2" id="KW-0732">Signal</keyword>
<feature type="region of interest" description="Disordered" evidence="1">
    <location>
        <begin position="131"/>
        <end position="177"/>
    </location>
</feature>
<evidence type="ECO:0000256" key="1">
    <source>
        <dbReference type="SAM" id="MobiDB-lite"/>
    </source>
</evidence>
<name>A0ABZ3D8E3_9PROT</name>
<feature type="compositionally biased region" description="Low complexity" evidence="1">
    <location>
        <begin position="151"/>
        <end position="162"/>
    </location>
</feature>
<gene>
    <name evidence="3" type="ORF">AAC691_06420</name>
</gene>
<keyword evidence="4" id="KW-1185">Reference proteome</keyword>
<evidence type="ECO:0000313" key="4">
    <source>
        <dbReference type="Proteomes" id="UP001449795"/>
    </source>
</evidence>
<dbReference type="RefSeq" id="WP_342629383.1">
    <property type="nucleotide sequence ID" value="NZ_CP152276.1"/>
</dbReference>
<feature type="signal peptide" evidence="2">
    <location>
        <begin position="1"/>
        <end position="35"/>
    </location>
</feature>
<evidence type="ECO:0000313" key="3">
    <source>
        <dbReference type="EMBL" id="XAE44063.1"/>
    </source>
</evidence>
<feature type="compositionally biased region" description="Basic and acidic residues" evidence="1">
    <location>
        <begin position="139"/>
        <end position="148"/>
    </location>
</feature>
<sequence>MTRTGYPSARRAPWRTGAFRLAAMMLCAASAPARAQSPPAPGGQGLPDAARIDAWRQTVLARPLFSPSRRPATAQGAAAGTPRLAGIVVSGGRRHAIFMIPGQDRGQVADIGATVGPWRVVAIEGGAVRVRGAGGEQSLRPDRDRGADLRPAGPSSGASPASQPDNQTDDQLPGHMQ</sequence>
<evidence type="ECO:0000256" key="2">
    <source>
        <dbReference type="SAM" id="SignalP"/>
    </source>
</evidence>
<feature type="chain" id="PRO_5045309691" description="Type II secretion system protein GspC N-terminal domain-containing protein" evidence="2">
    <location>
        <begin position="36"/>
        <end position="177"/>
    </location>
</feature>
<reference evidence="3 4" key="1">
    <citation type="submission" date="2024-04" db="EMBL/GenBank/DDBJ databases">
        <title>Complete genome sequence of Nguyenibacter vanlangesis HBCM-1154, a strain capable of nitrogen fixation, IAA production, and phosphorus solubilization isolated from sugarcane soil.</title>
        <authorList>
            <person name="MY HANH P."/>
        </authorList>
    </citation>
    <scope>NUCLEOTIDE SEQUENCE [LARGE SCALE GENOMIC DNA]</scope>
    <source>
        <strain evidence="3 4">HBCM 1154</strain>
    </source>
</reference>
<proteinExistence type="predicted"/>
<protein>
    <recommendedName>
        <fullName evidence="5">Type II secretion system protein GspC N-terminal domain-containing protein</fullName>
    </recommendedName>
</protein>
<evidence type="ECO:0008006" key="5">
    <source>
        <dbReference type="Google" id="ProtNLM"/>
    </source>
</evidence>